<dbReference type="InterPro" id="IPR028098">
    <property type="entry name" value="Glyco_trans_4-like_N"/>
</dbReference>
<dbReference type="GO" id="GO:0016757">
    <property type="term" value="F:glycosyltransferase activity"/>
    <property type="evidence" value="ECO:0007669"/>
    <property type="project" value="UniProtKB-ARBA"/>
</dbReference>
<evidence type="ECO:0000313" key="2">
    <source>
        <dbReference type="EMBL" id="ASA56340.1"/>
    </source>
</evidence>
<reference evidence="2 3" key="1">
    <citation type="submission" date="2016-12" db="EMBL/GenBank/DDBJ databases">
        <authorList>
            <person name="Song W.-J."/>
            <person name="Kurnit D.M."/>
        </authorList>
    </citation>
    <scope>NUCLEOTIDE SEQUENCE [LARGE SCALE GENOMIC DNA]</scope>
    <source>
        <strain evidence="2 3">ATCC 43942</strain>
    </source>
</reference>
<evidence type="ECO:0000313" key="3">
    <source>
        <dbReference type="Proteomes" id="UP000196708"/>
    </source>
</evidence>
<dbReference type="EMBL" id="CP018835">
    <property type="protein sequence ID" value="ASA56340.1"/>
    <property type="molecule type" value="Genomic_DNA"/>
</dbReference>
<evidence type="ECO:0000259" key="1">
    <source>
        <dbReference type="Pfam" id="PF13439"/>
    </source>
</evidence>
<name>A0A1Z2SGM6_VIBGA</name>
<dbReference type="AlphaFoldDB" id="A0A1Z2SGM6"/>
<dbReference type="PANTHER" id="PTHR12526">
    <property type="entry name" value="GLYCOSYLTRANSFERASE"/>
    <property type="match status" value="1"/>
</dbReference>
<dbReference type="RefSeq" id="WP_088134157.1">
    <property type="nucleotide sequence ID" value="NZ_CP018835.1"/>
</dbReference>
<accession>A0A1Z2SGM6</accession>
<dbReference type="PANTHER" id="PTHR12526:SF630">
    <property type="entry name" value="GLYCOSYLTRANSFERASE"/>
    <property type="match status" value="1"/>
</dbReference>
<sequence>MRIIFRISYMGFGGAEQVFLSVARTLMQAHDVLFVTDRAEGSSYTTLLNENIPVRSLDVKRTFMSLLRFKRVIDEFKPDVILSAYPDTNAACLLSAAMARHQAKVVVTEHASIVEHFQHKSVLTRLKVRLIVQCLYRMADQVVAVSEGVMNDIVPLIKRADKCCFIHNPVRFDQTAPAFDSQPVRQPTDAQQPILARTDAAAGAVKRGTSKTILAVGRVTPQKDYMTLLRAVRYLIETQHQDDIQVMIVGGTHDKAEMTRLTEYIELHQLQPYITFVGFSDQVERYYAQADLFVLSSAWEGFGNVIVEALAFGVPVVSTDCRSGPAEILQDGRFGRLVTVGDSTALAMSIADELDRPSCTREARLERAAQFSEREISERYKTLFEALV</sequence>
<protein>
    <recommendedName>
        <fullName evidence="1">Glycosyltransferase subfamily 4-like N-terminal domain-containing protein</fullName>
    </recommendedName>
</protein>
<organism evidence="2 3">
    <name type="scientific">Vibrio gazogenes</name>
    <dbReference type="NCBI Taxonomy" id="687"/>
    <lineage>
        <taxon>Bacteria</taxon>
        <taxon>Pseudomonadati</taxon>
        <taxon>Pseudomonadota</taxon>
        <taxon>Gammaproteobacteria</taxon>
        <taxon>Vibrionales</taxon>
        <taxon>Vibrionaceae</taxon>
        <taxon>Vibrio</taxon>
    </lineage>
</organism>
<dbReference type="SUPFAM" id="SSF53756">
    <property type="entry name" value="UDP-Glycosyltransferase/glycogen phosphorylase"/>
    <property type="match status" value="1"/>
</dbReference>
<dbReference type="OrthoDB" id="9792269at2"/>
<dbReference type="CDD" id="cd03811">
    <property type="entry name" value="GT4_GT28_WabH-like"/>
    <property type="match status" value="1"/>
</dbReference>
<dbReference type="Pfam" id="PF13692">
    <property type="entry name" value="Glyco_trans_1_4"/>
    <property type="match status" value="1"/>
</dbReference>
<dbReference type="Pfam" id="PF13439">
    <property type="entry name" value="Glyco_transf_4"/>
    <property type="match status" value="1"/>
</dbReference>
<dbReference type="Proteomes" id="UP000196708">
    <property type="component" value="Chromosome 1"/>
</dbReference>
<gene>
    <name evidence="2" type="ORF">BSQ33_11955</name>
</gene>
<dbReference type="Gene3D" id="3.40.50.2000">
    <property type="entry name" value="Glycogen Phosphorylase B"/>
    <property type="match status" value="2"/>
</dbReference>
<dbReference type="KEGG" id="vga:BSQ33_11955"/>
<feature type="domain" description="Glycosyltransferase subfamily 4-like N-terminal" evidence="1">
    <location>
        <begin position="12"/>
        <end position="171"/>
    </location>
</feature>
<proteinExistence type="predicted"/>